<dbReference type="PRINTS" id="PR00922">
    <property type="entry name" value="DADACBPTASE3"/>
</dbReference>
<reference evidence="3 4" key="1">
    <citation type="submission" date="2019-06" db="EMBL/GenBank/DDBJ databases">
        <title>Cerasibacillus sp. nov., isolated from maize field.</title>
        <authorList>
            <person name="Lin S.-Y."/>
            <person name="Tsai C.-F."/>
            <person name="Young C.-C."/>
        </authorList>
    </citation>
    <scope>NUCLEOTIDE SEQUENCE [LARGE SCALE GENOMIC DNA]</scope>
    <source>
        <strain evidence="3 4">CC-CFT480</strain>
    </source>
</reference>
<keyword evidence="2 3" id="KW-0378">Hydrolase</keyword>
<dbReference type="GO" id="GO:0006508">
    <property type="term" value="P:proteolysis"/>
    <property type="evidence" value="ECO:0007669"/>
    <property type="project" value="InterPro"/>
</dbReference>
<accession>A0A5C8P389</accession>
<evidence type="ECO:0000256" key="1">
    <source>
        <dbReference type="ARBA" id="ARBA00006096"/>
    </source>
</evidence>
<dbReference type="NCBIfam" id="TIGR00666">
    <property type="entry name" value="PBP4"/>
    <property type="match status" value="1"/>
</dbReference>
<dbReference type="SUPFAM" id="SSF56601">
    <property type="entry name" value="beta-lactamase/transpeptidase-like"/>
    <property type="match status" value="1"/>
</dbReference>
<name>A0A5C8P389_9BACI</name>
<dbReference type="AlphaFoldDB" id="A0A5C8P389"/>
<dbReference type="EMBL" id="VDUW01000001">
    <property type="protein sequence ID" value="TXL68105.1"/>
    <property type="molecule type" value="Genomic_DNA"/>
</dbReference>
<evidence type="ECO:0000313" key="4">
    <source>
        <dbReference type="Proteomes" id="UP000321574"/>
    </source>
</evidence>
<gene>
    <name evidence="3" type="primary">dacB</name>
    <name evidence="3" type="ORF">FHP05_00430</name>
</gene>
<keyword evidence="4" id="KW-1185">Reference proteome</keyword>
<dbReference type="InterPro" id="IPR012338">
    <property type="entry name" value="Beta-lactam/transpept-like"/>
</dbReference>
<dbReference type="OrthoDB" id="9802627at2"/>
<protein>
    <submittedName>
        <fullName evidence="3">D-alanyl-D-alanine carboxypeptidase/D-alanyl-D-alanine-endopeptidase</fullName>
        <ecNumber evidence="3">3.4.16.4</ecNumber>
    </submittedName>
</protein>
<evidence type="ECO:0000256" key="2">
    <source>
        <dbReference type="ARBA" id="ARBA00022801"/>
    </source>
</evidence>
<comment type="similarity">
    <text evidence="1">Belongs to the peptidase S13 family.</text>
</comment>
<dbReference type="PANTHER" id="PTHR30023">
    <property type="entry name" value="D-ALANYL-D-ALANINE CARBOXYPEPTIDASE"/>
    <property type="match status" value="1"/>
</dbReference>
<comment type="caution">
    <text evidence="3">The sequence shown here is derived from an EMBL/GenBank/DDBJ whole genome shotgun (WGS) entry which is preliminary data.</text>
</comment>
<proteinExistence type="inferred from homology"/>
<keyword evidence="3" id="KW-0121">Carboxypeptidase</keyword>
<dbReference type="Pfam" id="PF02113">
    <property type="entry name" value="Peptidase_S13"/>
    <property type="match status" value="1"/>
</dbReference>
<keyword evidence="3" id="KW-0645">Protease</keyword>
<sequence length="458" mass="51522">MLSSKLEEYFRQKPTLKGTLVGIRVISGKTGEILIDHMGELRMRPASNMKLFTAAAALSVLGAEYTFTTTILTDGTIENGVLYGNIYIKGKGDPSLLPQDIEKLVKQLTKQKVTYIDGDIIADDTWYDDIRLSQDMIWSDEVWYYGSQVSALTTSPNADYDTGTIILSIKPSNRPGEEPIITIYPETDYVKIENKVQTVAHQVDEDALVIERIREGNTIIIKGEISVQSKIQKEWIAISDPTFYTLTLFEEALEKENINWSGKLRKETTPNNATILYEKKSPQLKKLLIPFMKLSNNGLGELFVKEMGKIIYNEGSWEKGLKVLKTEISKLGVCLDHCVIRDGSGISHVTAIPPREICNLLYHVQKKQWYAIFLQALPIAGEKDRMVGGTMKDRSFHYSVQAKTGILHTVSTLSGYLNLENKGQVIFSIMLNHLMDEEDGPDLEGELITWIGDILKVH</sequence>
<dbReference type="GO" id="GO:0000270">
    <property type="term" value="P:peptidoglycan metabolic process"/>
    <property type="evidence" value="ECO:0007669"/>
    <property type="project" value="TreeGrafter"/>
</dbReference>
<dbReference type="Proteomes" id="UP000321574">
    <property type="component" value="Unassembled WGS sequence"/>
</dbReference>
<evidence type="ECO:0000313" key="3">
    <source>
        <dbReference type="EMBL" id="TXL68105.1"/>
    </source>
</evidence>
<organism evidence="3 4">
    <name type="scientific">Cerasibacillus terrae</name>
    <dbReference type="NCBI Taxonomy" id="2498845"/>
    <lineage>
        <taxon>Bacteria</taxon>
        <taxon>Bacillati</taxon>
        <taxon>Bacillota</taxon>
        <taxon>Bacilli</taxon>
        <taxon>Bacillales</taxon>
        <taxon>Bacillaceae</taxon>
        <taxon>Cerasibacillus</taxon>
    </lineage>
</organism>
<dbReference type="InterPro" id="IPR000667">
    <property type="entry name" value="Peptidase_S13"/>
</dbReference>
<dbReference type="Gene3D" id="3.50.80.20">
    <property type="entry name" value="D-Ala-D-Ala carboxypeptidase C, peptidase S13"/>
    <property type="match status" value="1"/>
</dbReference>
<dbReference type="EC" id="3.4.16.4" evidence="3"/>
<dbReference type="Gene3D" id="3.40.710.10">
    <property type="entry name" value="DD-peptidase/beta-lactamase superfamily"/>
    <property type="match status" value="1"/>
</dbReference>
<dbReference type="PANTHER" id="PTHR30023:SF0">
    <property type="entry name" value="PENICILLIN-SENSITIVE CARBOXYPEPTIDASE A"/>
    <property type="match status" value="1"/>
</dbReference>
<dbReference type="GO" id="GO:0009002">
    <property type="term" value="F:serine-type D-Ala-D-Ala carboxypeptidase activity"/>
    <property type="evidence" value="ECO:0007669"/>
    <property type="project" value="UniProtKB-EC"/>
</dbReference>